<dbReference type="Pfam" id="PF01266">
    <property type="entry name" value="DAO"/>
    <property type="match status" value="1"/>
</dbReference>
<comment type="similarity">
    <text evidence="5">Belongs to the L2HGDH family.</text>
</comment>
<dbReference type="InterPro" id="IPR036188">
    <property type="entry name" value="FAD/NAD-bd_sf"/>
</dbReference>
<sequence length="399" mass="42733">MKAAVVGGGIVGAAVARRILDVDSSAEVTLYEKEDALAAHQTGRNSGVVHAGLYYTPGSAKARLCRRGVAMLREFCSEHGIAYDECGKILVALDERQRSRLVDIEQRAKANGVPGVRTIGPDEIREREPNVRGVAGLLSPTTAITDFPAVTRALVADAAALGATIRLGARVVSLQRDAGRVVVGAESDGGAESDTYDVAVLCAGVHSDRVASLAGDTAEPQIVPFRGEYYLLRDDRRDLVRGLIYPVPDPRYPFLGVHLTPTVGGDVMVGPNAVMALAREGYAWRDVSLRDLAEIARSEAFRRFARTHWRTGVRELAGSLSRRRFVAAARAYVPSLRDTDVVPGPRGIRAQALDPDGSLVDDFRIHRRGSVVAIRNAPSPAATSCLAIAEQVVDEALGR</sequence>
<reference evidence="7" key="1">
    <citation type="submission" date="2022-01" db="EMBL/GenBank/DDBJ databases">
        <title>Nocardioidaceae gen. sp. A5X3R13.</title>
        <authorList>
            <person name="Lopez Marin M.A."/>
            <person name="Uhlik O."/>
        </authorList>
    </citation>
    <scope>NUCLEOTIDE SEQUENCE</scope>
    <source>
        <strain evidence="7">A5X3R13</strain>
    </source>
</reference>
<keyword evidence="2" id="KW-0285">Flavoprotein</keyword>
<dbReference type="PANTHER" id="PTHR43104">
    <property type="entry name" value="L-2-HYDROXYGLUTARATE DEHYDROGENASE, MITOCHONDRIAL"/>
    <property type="match status" value="1"/>
</dbReference>
<dbReference type="InterPro" id="IPR006076">
    <property type="entry name" value="FAD-dep_OxRdtase"/>
</dbReference>
<dbReference type="GO" id="GO:0047545">
    <property type="term" value="F:(S)-2-hydroxyglutarate dehydrogenase activity"/>
    <property type="evidence" value="ECO:0007669"/>
    <property type="project" value="TreeGrafter"/>
</dbReference>
<evidence type="ECO:0000256" key="3">
    <source>
        <dbReference type="ARBA" id="ARBA00022827"/>
    </source>
</evidence>
<dbReference type="RefSeq" id="WP_271633401.1">
    <property type="nucleotide sequence ID" value="NZ_CP094970.1"/>
</dbReference>
<dbReference type="Gene3D" id="3.50.50.60">
    <property type="entry name" value="FAD/NAD(P)-binding domain"/>
    <property type="match status" value="1"/>
</dbReference>
<gene>
    <name evidence="7" type="primary">lhgO</name>
    <name evidence="7" type="ORF">L0C25_19225</name>
</gene>
<dbReference type="PANTHER" id="PTHR43104:SF2">
    <property type="entry name" value="L-2-HYDROXYGLUTARATE DEHYDROGENASE, MITOCHONDRIAL"/>
    <property type="match status" value="1"/>
</dbReference>
<evidence type="ECO:0000256" key="2">
    <source>
        <dbReference type="ARBA" id="ARBA00022630"/>
    </source>
</evidence>
<evidence type="ECO:0000313" key="7">
    <source>
        <dbReference type="EMBL" id="UYM04643.1"/>
    </source>
</evidence>
<dbReference type="Proteomes" id="UP001164390">
    <property type="component" value="Chromosome"/>
</dbReference>
<organism evidence="7 8">
    <name type="scientific">Solicola gregarius</name>
    <dbReference type="NCBI Taxonomy" id="2908642"/>
    <lineage>
        <taxon>Bacteria</taxon>
        <taxon>Bacillati</taxon>
        <taxon>Actinomycetota</taxon>
        <taxon>Actinomycetes</taxon>
        <taxon>Propionibacteriales</taxon>
        <taxon>Nocardioidaceae</taxon>
        <taxon>Solicola</taxon>
    </lineage>
</organism>
<feature type="domain" description="FAD dependent oxidoreductase" evidence="6">
    <location>
        <begin position="3"/>
        <end position="394"/>
    </location>
</feature>
<dbReference type="AlphaFoldDB" id="A0AA46THK1"/>
<accession>A0AA46THK1</accession>
<keyword evidence="8" id="KW-1185">Reference proteome</keyword>
<evidence type="ECO:0000256" key="5">
    <source>
        <dbReference type="ARBA" id="ARBA00037941"/>
    </source>
</evidence>
<dbReference type="KEGG" id="sgrg:L0C25_19225"/>
<evidence type="ECO:0000256" key="1">
    <source>
        <dbReference type="ARBA" id="ARBA00001974"/>
    </source>
</evidence>
<name>A0AA46THK1_9ACTN</name>
<comment type="cofactor">
    <cofactor evidence="1">
        <name>FAD</name>
        <dbReference type="ChEBI" id="CHEBI:57692"/>
    </cofactor>
</comment>
<keyword evidence="3" id="KW-0274">FAD</keyword>
<evidence type="ECO:0000256" key="4">
    <source>
        <dbReference type="ARBA" id="ARBA00023002"/>
    </source>
</evidence>
<dbReference type="Gene3D" id="3.30.9.10">
    <property type="entry name" value="D-Amino Acid Oxidase, subunit A, domain 2"/>
    <property type="match status" value="1"/>
</dbReference>
<dbReference type="EC" id="1.1.3.-" evidence="7"/>
<keyword evidence="4 7" id="KW-0560">Oxidoreductase</keyword>
<dbReference type="SUPFAM" id="SSF51905">
    <property type="entry name" value="FAD/NAD(P)-binding domain"/>
    <property type="match status" value="1"/>
</dbReference>
<evidence type="ECO:0000313" key="8">
    <source>
        <dbReference type="Proteomes" id="UP001164390"/>
    </source>
</evidence>
<dbReference type="EMBL" id="CP094970">
    <property type="protein sequence ID" value="UYM04643.1"/>
    <property type="molecule type" value="Genomic_DNA"/>
</dbReference>
<evidence type="ECO:0000259" key="6">
    <source>
        <dbReference type="Pfam" id="PF01266"/>
    </source>
</evidence>
<proteinExistence type="inferred from homology"/>
<dbReference type="NCBIfam" id="NF008726">
    <property type="entry name" value="PRK11728.1"/>
    <property type="match status" value="1"/>
</dbReference>
<protein>
    <submittedName>
        <fullName evidence="7">L-2-hydroxyglutarate oxidase</fullName>
        <ecNumber evidence="7">1.1.3.-</ecNumber>
    </submittedName>
</protein>
<dbReference type="GO" id="GO:0005737">
    <property type="term" value="C:cytoplasm"/>
    <property type="evidence" value="ECO:0007669"/>
    <property type="project" value="TreeGrafter"/>
</dbReference>